<dbReference type="InterPro" id="IPR020904">
    <property type="entry name" value="Sc_DH/Rdtase_CS"/>
</dbReference>
<name>A0A0M3AJT5_9SPHN</name>
<comment type="catalytic activity">
    <reaction evidence="3">
        <text>2,5-dichlorocyclohexa-2,5-dien-1,4-diol + NAD(+) = 2,5-dichlorohydroquinone + NADH + H(+)</text>
        <dbReference type="Rhea" id="RHEA:15741"/>
        <dbReference type="ChEBI" id="CHEBI:15378"/>
        <dbReference type="ChEBI" id="CHEBI:27545"/>
        <dbReference type="ChEBI" id="CHEBI:28975"/>
        <dbReference type="ChEBI" id="CHEBI:57540"/>
        <dbReference type="ChEBI" id="CHEBI:57945"/>
    </reaction>
</comment>
<evidence type="ECO:0008006" key="6">
    <source>
        <dbReference type="Google" id="ProtNLM"/>
    </source>
</evidence>
<evidence type="ECO:0000256" key="2">
    <source>
        <dbReference type="ARBA" id="ARBA00023002"/>
    </source>
</evidence>
<dbReference type="PRINTS" id="PR00080">
    <property type="entry name" value="SDRFAMILY"/>
</dbReference>
<evidence type="ECO:0000256" key="1">
    <source>
        <dbReference type="ARBA" id="ARBA00006484"/>
    </source>
</evidence>
<dbReference type="PANTHER" id="PTHR24321">
    <property type="entry name" value="DEHYDROGENASES, SHORT CHAIN"/>
    <property type="match status" value="1"/>
</dbReference>
<organism evidence="4 5">
    <name type="scientific">Sphingobium chungbukense</name>
    <dbReference type="NCBI Taxonomy" id="56193"/>
    <lineage>
        <taxon>Bacteria</taxon>
        <taxon>Pseudomonadati</taxon>
        <taxon>Pseudomonadota</taxon>
        <taxon>Alphaproteobacteria</taxon>
        <taxon>Sphingomonadales</taxon>
        <taxon>Sphingomonadaceae</taxon>
        <taxon>Sphingobium</taxon>
    </lineage>
</organism>
<comment type="similarity">
    <text evidence="1">Belongs to the short-chain dehydrogenases/reductases (SDR) family.</text>
</comment>
<dbReference type="InterPro" id="IPR036291">
    <property type="entry name" value="NAD(P)-bd_dom_sf"/>
</dbReference>
<dbReference type="InterPro" id="IPR002347">
    <property type="entry name" value="SDR_fam"/>
</dbReference>
<dbReference type="FunFam" id="3.40.50.720:FF:000084">
    <property type="entry name" value="Short-chain dehydrogenase reductase"/>
    <property type="match status" value="1"/>
</dbReference>
<dbReference type="NCBIfam" id="NF005559">
    <property type="entry name" value="PRK07231.1"/>
    <property type="match status" value="1"/>
</dbReference>
<dbReference type="PANTHER" id="PTHR24321:SF8">
    <property type="entry name" value="ESTRADIOL 17-BETA-DEHYDROGENASE 8-RELATED"/>
    <property type="match status" value="1"/>
</dbReference>
<accession>A0A0M3AJT5</accession>
<dbReference type="EMBL" id="LBIC01000012">
    <property type="protein sequence ID" value="KKW90125.1"/>
    <property type="molecule type" value="Genomic_DNA"/>
</dbReference>
<comment type="caution">
    <text evidence="4">The sequence shown here is derived from an EMBL/GenBank/DDBJ whole genome shotgun (WGS) entry which is preliminary data.</text>
</comment>
<dbReference type="STRING" id="56193.YP76_22050"/>
<evidence type="ECO:0000313" key="4">
    <source>
        <dbReference type="EMBL" id="KKW90125.1"/>
    </source>
</evidence>
<dbReference type="Gene3D" id="3.40.50.720">
    <property type="entry name" value="NAD(P)-binding Rossmann-like Domain"/>
    <property type="match status" value="1"/>
</dbReference>
<dbReference type="CDD" id="cd05233">
    <property type="entry name" value="SDR_c"/>
    <property type="match status" value="1"/>
</dbReference>
<sequence length="249" mass="25806">MSKLHGKVAVVTGGASGIGHAIVDEFVREGAAVAIVDFDADRGSAAAESISKSGGNATFFSADLSREHEVESVIKQVIERLGGVHIAVSSAGVAKLEPTDTLSLSGWHKTMQVNLDGTFLVARECIKWMTLNGGGSIVNIASIHGHVGFPNHAAYTASKGAVVNLTRTLAVEFGKSGVRVNAVCPGVILTPLVQNAATPELLAELTNMHPIGRLGRVEEVAKAVLFLASEDSSFVTGSSLFVDGGYTAQ</sequence>
<dbReference type="Pfam" id="PF13561">
    <property type="entry name" value="adh_short_C2"/>
    <property type="match status" value="1"/>
</dbReference>
<keyword evidence="2" id="KW-0560">Oxidoreductase</keyword>
<dbReference type="PATRIC" id="fig|56193.3.peg.4637"/>
<evidence type="ECO:0000256" key="3">
    <source>
        <dbReference type="ARBA" id="ARBA00051383"/>
    </source>
</evidence>
<keyword evidence="5" id="KW-1185">Reference proteome</keyword>
<dbReference type="GO" id="GO:0016491">
    <property type="term" value="F:oxidoreductase activity"/>
    <property type="evidence" value="ECO:0007669"/>
    <property type="project" value="UniProtKB-KW"/>
</dbReference>
<evidence type="ECO:0000313" key="5">
    <source>
        <dbReference type="Proteomes" id="UP000033874"/>
    </source>
</evidence>
<reference evidence="4 5" key="1">
    <citation type="submission" date="2015-04" db="EMBL/GenBank/DDBJ databases">
        <title>Genome sequence of aromatic hydrocarbons-degrading Sphingobium chungbukense DJ77.</title>
        <authorList>
            <person name="Kim Y.-C."/>
            <person name="Chae J.-C."/>
        </authorList>
    </citation>
    <scope>NUCLEOTIDE SEQUENCE [LARGE SCALE GENOMIC DNA]</scope>
    <source>
        <strain evidence="4 5">DJ77</strain>
    </source>
</reference>
<dbReference type="SUPFAM" id="SSF51735">
    <property type="entry name" value="NAD(P)-binding Rossmann-fold domains"/>
    <property type="match status" value="1"/>
</dbReference>
<dbReference type="AlphaFoldDB" id="A0A0M3AJT5"/>
<dbReference type="PRINTS" id="PR00081">
    <property type="entry name" value="GDHRDH"/>
</dbReference>
<proteinExistence type="inferred from homology"/>
<dbReference type="RefSeq" id="WP_046765746.1">
    <property type="nucleotide sequence ID" value="NZ_LBIC01000012.1"/>
</dbReference>
<protein>
    <recommendedName>
        <fullName evidence="6">Short-chain dehydrogenase</fullName>
    </recommendedName>
</protein>
<gene>
    <name evidence="4" type="ORF">YP76_22050</name>
</gene>
<dbReference type="PROSITE" id="PS00061">
    <property type="entry name" value="ADH_SHORT"/>
    <property type="match status" value="1"/>
</dbReference>
<dbReference type="Proteomes" id="UP000033874">
    <property type="component" value="Unassembled WGS sequence"/>
</dbReference>